<dbReference type="InterPro" id="IPR004330">
    <property type="entry name" value="FAR1_DNA_bnd_dom"/>
</dbReference>
<comment type="caution">
    <text evidence="2">The sequence shown here is derived from an EMBL/GenBank/DDBJ whole genome shotgun (WGS) entry which is preliminary data.</text>
</comment>
<dbReference type="PANTHER" id="PTHR47718">
    <property type="entry name" value="OS01G0519700 PROTEIN"/>
    <property type="match status" value="1"/>
</dbReference>
<sequence length="207" mass="23324">MEMHGGKSSVVTNDGFNICEVTLDMGSSVVHSVPYSSLVGTLKEICGLSYKDIIEKKFDLVEDACAFYHGYSRVVGLGVRLSNKNYDSEGRITSRVWVCEKEGFDIRSTCPIQIQNAGHDCRQEWVAKLFSVSLGRDTNKNIVRAFEENHCHKLAMFREVAWVRSHRNIDAKDLSQIDAMGNCCIRPCLTYEYMVNQKGGYSKIGFT</sequence>
<keyword evidence="3" id="KW-1185">Reference proteome</keyword>
<dbReference type="EMBL" id="JAJSOW010000102">
    <property type="protein sequence ID" value="KAI9177595.1"/>
    <property type="molecule type" value="Genomic_DNA"/>
</dbReference>
<organism evidence="2 3">
    <name type="scientific">Acer negundo</name>
    <name type="common">Box elder</name>
    <dbReference type="NCBI Taxonomy" id="4023"/>
    <lineage>
        <taxon>Eukaryota</taxon>
        <taxon>Viridiplantae</taxon>
        <taxon>Streptophyta</taxon>
        <taxon>Embryophyta</taxon>
        <taxon>Tracheophyta</taxon>
        <taxon>Spermatophyta</taxon>
        <taxon>Magnoliopsida</taxon>
        <taxon>eudicotyledons</taxon>
        <taxon>Gunneridae</taxon>
        <taxon>Pentapetalae</taxon>
        <taxon>rosids</taxon>
        <taxon>malvids</taxon>
        <taxon>Sapindales</taxon>
        <taxon>Sapindaceae</taxon>
        <taxon>Hippocastanoideae</taxon>
        <taxon>Acereae</taxon>
        <taxon>Acer</taxon>
    </lineage>
</organism>
<dbReference type="Proteomes" id="UP001064489">
    <property type="component" value="Chromosome 5"/>
</dbReference>
<feature type="domain" description="FAR1" evidence="1">
    <location>
        <begin position="67"/>
        <end position="155"/>
    </location>
</feature>
<reference evidence="2" key="2">
    <citation type="submission" date="2023-02" db="EMBL/GenBank/DDBJ databases">
        <authorList>
            <person name="Swenson N.G."/>
            <person name="Wegrzyn J.L."/>
            <person name="Mcevoy S.L."/>
        </authorList>
    </citation>
    <scope>NUCLEOTIDE SEQUENCE</scope>
    <source>
        <strain evidence="2">91603</strain>
        <tissue evidence="2">Leaf</tissue>
    </source>
</reference>
<dbReference type="PANTHER" id="PTHR47718:SF15">
    <property type="entry name" value="PROTEIN FAR1-RELATED SEQUENCE 5-LIKE"/>
    <property type="match status" value="1"/>
</dbReference>
<proteinExistence type="predicted"/>
<accession>A0AAD5NQR9</accession>
<dbReference type="Pfam" id="PF03101">
    <property type="entry name" value="FAR1"/>
    <property type="match status" value="1"/>
</dbReference>
<dbReference type="AlphaFoldDB" id="A0AAD5NQR9"/>
<protein>
    <recommendedName>
        <fullName evidence="1">FAR1 domain-containing protein</fullName>
    </recommendedName>
</protein>
<evidence type="ECO:0000313" key="2">
    <source>
        <dbReference type="EMBL" id="KAI9177595.1"/>
    </source>
</evidence>
<evidence type="ECO:0000313" key="3">
    <source>
        <dbReference type="Proteomes" id="UP001064489"/>
    </source>
</evidence>
<gene>
    <name evidence="2" type="ORF">LWI28_017118</name>
</gene>
<name>A0AAD5NQR9_ACENE</name>
<reference evidence="2" key="1">
    <citation type="journal article" date="2022" name="Plant J.">
        <title>Strategies of tolerance reflected in two North American maple genomes.</title>
        <authorList>
            <person name="McEvoy S.L."/>
            <person name="Sezen U.U."/>
            <person name="Trouern-Trend A."/>
            <person name="McMahon S.M."/>
            <person name="Schaberg P.G."/>
            <person name="Yang J."/>
            <person name="Wegrzyn J.L."/>
            <person name="Swenson N.G."/>
        </authorList>
    </citation>
    <scope>NUCLEOTIDE SEQUENCE</scope>
    <source>
        <strain evidence="2">91603</strain>
    </source>
</reference>
<evidence type="ECO:0000259" key="1">
    <source>
        <dbReference type="Pfam" id="PF03101"/>
    </source>
</evidence>